<dbReference type="RefSeq" id="XP_007879249.1">
    <property type="nucleotide sequence ID" value="XM_007881058.1"/>
</dbReference>
<dbReference type="Pfam" id="PF04366">
    <property type="entry name" value="Ysc84"/>
    <property type="match status" value="1"/>
</dbReference>
<feature type="region of interest" description="Disordered" evidence="4">
    <location>
        <begin position="218"/>
        <end position="677"/>
    </location>
</feature>
<dbReference type="SUPFAM" id="SSF50044">
    <property type="entry name" value="SH3-domain"/>
    <property type="match status" value="1"/>
</dbReference>
<dbReference type="PANTHER" id="PTHR15629:SF2">
    <property type="entry name" value="SH3 DOMAIN-CONTAINING YSC84-LIKE PROTEIN 1"/>
    <property type="match status" value="1"/>
</dbReference>
<dbReference type="PANTHER" id="PTHR15629">
    <property type="entry name" value="SH3YL1 PROTEIN"/>
    <property type="match status" value="1"/>
</dbReference>
<dbReference type="GO" id="GO:0035091">
    <property type="term" value="F:phosphatidylinositol binding"/>
    <property type="evidence" value="ECO:0007669"/>
    <property type="project" value="TreeGrafter"/>
</dbReference>
<evidence type="ECO:0000256" key="1">
    <source>
        <dbReference type="ARBA" id="ARBA00007761"/>
    </source>
</evidence>
<dbReference type="HOGENOM" id="CLU_015320_2_2_1"/>
<dbReference type="GO" id="GO:0051666">
    <property type="term" value="P:actin cortical patch localization"/>
    <property type="evidence" value="ECO:0007669"/>
    <property type="project" value="TreeGrafter"/>
</dbReference>
<feature type="compositionally biased region" description="Basic and acidic residues" evidence="4">
    <location>
        <begin position="221"/>
        <end position="266"/>
    </location>
</feature>
<feature type="compositionally biased region" description="Low complexity" evidence="4">
    <location>
        <begin position="267"/>
        <end position="276"/>
    </location>
</feature>
<organism evidence="6 7">
    <name type="scientific">Pseudozyma flocculosa PF-1</name>
    <dbReference type="NCBI Taxonomy" id="1277687"/>
    <lineage>
        <taxon>Eukaryota</taxon>
        <taxon>Fungi</taxon>
        <taxon>Dikarya</taxon>
        <taxon>Basidiomycota</taxon>
        <taxon>Ustilaginomycotina</taxon>
        <taxon>Ustilaginomycetes</taxon>
        <taxon>Ustilaginales</taxon>
        <taxon>Ustilaginaceae</taxon>
        <taxon>Pseudozyma</taxon>
    </lineage>
</organism>
<dbReference type="InterPro" id="IPR033643">
    <property type="entry name" value="SYLF_SH3YL1-like"/>
</dbReference>
<dbReference type="AlphaFoldDB" id="A0A061H8E8"/>
<name>A0A061H8E8_9BASI</name>
<dbReference type="GO" id="GO:0051017">
    <property type="term" value="P:actin filament bundle assembly"/>
    <property type="evidence" value="ECO:0007669"/>
    <property type="project" value="TreeGrafter"/>
</dbReference>
<feature type="compositionally biased region" description="Polar residues" evidence="4">
    <location>
        <begin position="630"/>
        <end position="639"/>
    </location>
</feature>
<dbReference type="Pfam" id="PF00018">
    <property type="entry name" value="SH3_1"/>
    <property type="match status" value="1"/>
</dbReference>
<sequence length="767" mass="79986">MGNPIPVSLSQECRKATQILNDFVDPVNGLDRVLPLSVLRKAKGFAIFSVFRIGFVLSARAGSGVVIVKTDDGKWSAPAAIGIGGLGGGFNVGAEVTDFLIVLNSRSAVRSFMATGSLQLGGNLSLAVGPLGRSAEASGSVNSSGKLAAMFSYSRSKGLYGGVSVEGTVLIDREDANGKAYGRNGHTAKQILSGSVDVPAFAQGLISTIERFTLAHTPVGDLDHNPYDDEDFFRYGDRGRDRPQGSGRNRDRDRDSLDSDSLHSRDPSAAAASTAAGMSWSERREQYQNGGASGASRKQGTGKHASDLLEDDFDRLGISDPPRRSSESWTEADRRRRNEAETRNLGSYAFGSPISSISNAPPRTGSGASVRKRPGIRQRSSSIASNLSFGSFGRKKSERTGSTPIPDSSGADVDVDVDLGGRRSAQREPLDSLDRELQSGSFGGGGSSSAGYRGSSYRPSHSGRSPSYGGPLNSGALFDAPASATASSSASPFRQHRTNSSMSVTGRHGWSTFDSGDGDGDGNGFGGGRHGDFADDDLFGGARKAREGSTATSDPFADLTAGLERKWTGTGPGAGRTPQLQPKWDGGYAGSTMRGISTLGATNVPQPTASPSSAGISTSPTSTRRRSGIASRSGTTPTIPESHGDDVNLIGDDDDFVTSSSNGGGGGGREGDYFGGNGGGAGNGFFANGRDDDEGGEGEGEPRVIERVVALYDFEAQQEGDLGFQRGQVIGVTKKTRTRDDWWQGRVEVGGLGSRIGIFPASYTQSL</sequence>
<dbReference type="EMBL" id="KE361633">
    <property type="protein sequence ID" value="EPQ28734.1"/>
    <property type="molecule type" value="Genomic_DNA"/>
</dbReference>
<dbReference type="PROSITE" id="PS50002">
    <property type="entry name" value="SH3"/>
    <property type="match status" value="1"/>
</dbReference>
<dbReference type="Proteomes" id="UP000053664">
    <property type="component" value="Unassembled WGS sequence"/>
</dbReference>
<proteinExistence type="inferred from homology"/>
<dbReference type="GO" id="GO:0030479">
    <property type="term" value="C:actin cortical patch"/>
    <property type="evidence" value="ECO:0007669"/>
    <property type="project" value="TreeGrafter"/>
</dbReference>
<dbReference type="InterPro" id="IPR051702">
    <property type="entry name" value="SH3_domain_YSC84-like"/>
</dbReference>
<feature type="compositionally biased region" description="Basic and acidic residues" evidence="4">
    <location>
        <begin position="314"/>
        <end position="342"/>
    </location>
</feature>
<feature type="compositionally biased region" description="Polar residues" evidence="4">
    <location>
        <begin position="599"/>
        <end position="616"/>
    </location>
</feature>
<comment type="similarity">
    <text evidence="1">Belongs to the SH3YL1 family.</text>
</comment>
<dbReference type="GeneID" id="19317647"/>
<feature type="domain" description="SH3" evidence="5">
    <location>
        <begin position="703"/>
        <end position="767"/>
    </location>
</feature>
<dbReference type="InterPro" id="IPR036028">
    <property type="entry name" value="SH3-like_dom_sf"/>
</dbReference>
<protein>
    <recommendedName>
        <fullName evidence="5">SH3 domain-containing protein</fullName>
    </recommendedName>
</protein>
<dbReference type="GO" id="GO:0051015">
    <property type="term" value="F:actin filament binding"/>
    <property type="evidence" value="ECO:0007669"/>
    <property type="project" value="TreeGrafter"/>
</dbReference>
<dbReference type="Gene3D" id="2.30.30.40">
    <property type="entry name" value="SH3 Domains"/>
    <property type="match status" value="1"/>
</dbReference>
<dbReference type="CDD" id="cd11525">
    <property type="entry name" value="SYLF_SH3YL1_like"/>
    <property type="match status" value="1"/>
</dbReference>
<evidence type="ECO:0000256" key="2">
    <source>
        <dbReference type="ARBA" id="ARBA00022443"/>
    </source>
</evidence>
<evidence type="ECO:0000256" key="4">
    <source>
        <dbReference type="SAM" id="MobiDB-lite"/>
    </source>
</evidence>
<dbReference type="eggNOG" id="KOG1843">
    <property type="taxonomic scope" value="Eukaryota"/>
</dbReference>
<dbReference type="InterPro" id="IPR007461">
    <property type="entry name" value="Ysc84_actin-binding"/>
</dbReference>
<dbReference type="PRINTS" id="PR00452">
    <property type="entry name" value="SH3DOMAIN"/>
</dbReference>
<evidence type="ECO:0000313" key="6">
    <source>
        <dbReference type="EMBL" id="EPQ28734.1"/>
    </source>
</evidence>
<dbReference type="InterPro" id="IPR001452">
    <property type="entry name" value="SH3_domain"/>
</dbReference>
<evidence type="ECO:0000259" key="5">
    <source>
        <dbReference type="PROSITE" id="PS50002"/>
    </source>
</evidence>
<evidence type="ECO:0000313" key="7">
    <source>
        <dbReference type="Proteomes" id="UP000053664"/>
    </source>
</evidence>
<dbReference type="KEGG" id="pfp:PFL1_03538"/>
<feature type="compositionally biased region" description="Gly residues" evidence="4">
    <location>
        <begin position="662"/>
        <end position="677"/>
    </location>
</feature>
<reference evidence="6 7" key="1">
    <citation type="journal article" date="2013" name="Plant Cell">
        <title>The transition from a phytopathogenic smut ancestor to an anamorphic biocontrol agent deciphered by comparative whole-genome analysis.</title>
        <authorList>
            <person name="Lefebvre F."/>
            <person name="Joly D.L."/>
            <person name="Labbe C."/>
            <person name="Teichmann B."/>
            <person name="Linning R."/>
            <person name="Belzile F."/>
            <person name="Bakkeren G."/>
            <person name="Belanger R.R."/>
        </authorList>
    </citation>
    <scope>NUCLEOTIDE SEQUENCE [LARGE SCALE GENOMIC DNA]</scope>
    <source>
        <strain evidence="6 7">PF-1</strain>
    </source>
</reference>
<dbReference type="OrthoDB" id="443981at2759"/>
<feature type="compositionally biased region" description="Basic and acidic residues" evidence="4">
    <location>
        <begin position="419"/>
        <end position="437"/>
    </location>
</feature>
<feature type="compositionally biased region" description="Low complexity" evidence="4">
    <location>
        <begin position="480"/>
        <end position="492"/>
    </location>
</feature>
<evidence type="ECO:0000256" key="3">
    <source>
        <dbReference type="PROSITE-ProRule" id="PRU00192"/>
    </source>
</evidence>
<keyword evidence="2 3" id="KW-0728">SH3 domain</keyword>
<gene>
    <name evidence="6" type="ORF">PFL1_03538</name>
</gene>
<dbReference type="SMART" id="SM00326">
    <property type="entry name" value="SH3"/>
    <property type="match status" value="1"/>
</dbReference>
<accession>A0A061H8E8</accession>
<feature type="compositionally biased region" description="Polar residues" evidence="4">
    <location>
        <begin position="378"/>
        <end position="389"/>
    </location>
</feature>